<accession>A0A940XYA5</accession>
<gene>
    <name evidence="1" type="ORF">J8N05_14095</name>
</gene>
<dbReference type="EMBL" id="JAGPYQ010000001">
    <property type="protein sequence ID" value="MBQ0849336.1"/>
    <property type="molecule type" value="Genomic_DNA"/>
</dbReference>
<comment type="caution">
    <text evidence="1">The sequence shown here is derived from an EMBL/GenBank/DDBJ whole genome shotgun (WGS) entry which is preliminary data.</text>
</comment>
<evidence type="ECO:0000313" key="1">
    <source>
        <dbReference type="EMBL" id="MBQ0849336.1"/>
    </source>
</evidence>
<reference evidence="1 2" key="1">
    <citation type="submission" date="2021-04" db="EMBL/GenBank/DDBJ databases">
        <authorList>
            <person name="Tang X."/>
            <person name="Zhou X."/>
            <person name="Chen X."/>
            <person name="Cernava T."/>
            <person name="Zhang C."/>
        </authorList>
    </citation>
    <scope>NUCLEOTIDE SEQUENCE [LARGE SCALE GENOMIC DNA]</scope>
    <source>
        <strain evidence="1 2">BH-SS-21</strain>
    </source>
</reference>
<protein>
    <submittedName>
        <fullName evidence="1">Uncharacterized protein</fullName>
    </submittedName>
</protein>
<name>A0A940XYA5_9ACTN</name>
<keyword evidence="2" id="KW-1185">Reference proteome</keyword>
<dbReference type="RefSeq" id="WP_210882996.1">
    <property type="nucleotide sequence ID" value="NZ_JAGPYQ010000001.1"/>
</dbReference>
<dbReference type="AlphaFoldDB" id="A0A940XYA5"/>
<dbReference type="Proteomes" id="UP000677413">
    <property type="component" value="Unassembled WGS sequence"/>
</dbReference>
<proteinExistence type="predicted"/>
<evidence type="ECO:0000313" key="2">
    <source>
        <dbReference type="Proteomes" id="UP000677413"/>
    </source>
</evidence>
<sequence length="109" mass="12355">MYPADPVLLFDEAGRMFVLQDSALADDLIETEDELHEGYDGHGRPLTACGDPGKVHLAVVTEEPQEDELRGRVNRYYAVFASRHPTRIPPQEDDLVTFIRAVSEDWIEE</sequence>
<organism evidence="1 2">
    <name type="scientific">Streptomyces liliiviolaceus</name>
    <dbReference type="NCBI Taxonomy" id="2823109"/>
    <lineage>
        <taxon>Bacteria</taxon>
        <taxon>Bacillati</taxon>
        <taxon>Actinomycetota</taxon>
        <taxon>Actinomycetes</taxon>
        <taxon>Kitasatosporales</taxon>
        <taxon>Streptomycetaceae</taxon>
        <taxon>Streptomyces</taxon>
    </lineage>
</organism>